<proteinExistence type="predicted"/>
<comment type="caution">
    <text evidence="1">The sequence shown here is derived from an EMBL/GenBank/DDBJ whole genome shotgun (WGS) entry which is preliminary data.</text>
</comment>
<dbReference type="EMBL" id="JRHA01000003">
    <property type="protein sequence ID" value="PQK12977.1"/>
    <property type="molecule type" value="Genomic_DNA"/>
</dbReference>
<protein>
    <submittedName>
        <fullName evidence="1">Uncharacterized protein</fullName>
    </submittedName>
</protein>
<organism evidence="1 2">
    <name type="scientific">Beauveria bassiana</name>
    <name type="common">White muscardine disease fungus</name>
    <name type="synonym">Tritirachium shiotae</name>
    <dbReference type="NCBI Taxonomy" id="176275"/>
    <lineage>
        <taxon>Eukaryota</taxon>
        <taxon>Fungi</taxon>
        <taxon>Dikarya</taxon>
        <taxon>Ascomycota</taxon>
        <taxon>Pezizomycotina</taxon>
        <taxon>Sordariomycetes</taxon>
        <taxon>Hypocreomycetidae</taxon>
        <taxon>Hypocreales</taxon>
        <taxon>Cordycipitaceae</taxon>
        <taxon>Beauveria</taxon>
    </lineage>
</organism>
<evidence type="ECO:0000313" key="2">
    <source>
        <dbReference type="Proteomes" id="UP000237441"/>
    </source>
</evidence>
<dbReference type="AlphaFoldDB" id="A0A2S7YA38"/>
<sequence>MRDGSCDLGSCDLGSCDFLRCSLCSLCSLPYLPRWFSGPYLNFVPWPIQLESCRCTRCTTPHSLDHPATPRSLARQSPADMSNTRMISSTLPLKTSTPSSTPFAAGFLSIHIPYINRTIYI</sequence>
<name>A0A2S7YA38_BEABA</name>
<reference evidence="1 2" key="1">
    <citation type="submission" date="2016-07" db="EMBL/GenBank/DDBJ databases">
        <title>Comparative genomics of the entomopathogenic fungus Beauveria bassiana.</title>
        <authorList>
            <person name="Valero Jimenez C.A."/>
            <person name="Zwaan B.J."/>
            <person name="Van Kan J.A."/>
            <person name="Takken W."/>
            <person name="Debets A.J."/>
            <person name="Schoustra S.E."/>
            <person name="Koenraadt C.J."/>
        </authorList>
    </citation>
    <scope>NUCLEOTIDE SEQUENCE [LARGE SCALE GENOMIC DNA]</scope>
    <source>
        <strain evidence="1 2">ARSEF 8028</strain>
    </source>
</reference>
<dbReference type="Proteomes" id="UP000237441">
    <property type="component" value="Unassembled WGS sequence"/>
</dbReference>
<accession>A0A2S7YA38</accession>
<evidence type="ECO:0000313" key="1">
    <source>
        <dbReference type="EMBL" id="PQK12977.1"/>
    </source>
</evidence>
<gene>
    <name evidence="1" type="ORF">BB8028_0003g15920</name>
</gene>